<dbReference type="GO" id="GO:0019843">
    <property type="term" value="F:rRNA binding"/>
    <property type="evidence" value="ECO:0007669"/>
    <property type="project" value="UniProtKB-KW"/>
</dbReference>
<dbReference type="GO" id="GO:0003735">
    <property type="term" value="F:structural constituent of ribosome"/>
    <property type="evidence" value="ECO:0007669"/>
    <property type="project" value="InterPro"/>
</dbReference>
<sequence>MIRKIMVSQKFEKRKNYKITKTNKYFLKSTKTAMKKNKSVKDKKLAQQKYRFTSSLIDKLAKKKLIHKNKANRLKRKLQNDINLLES</sequence>
<name>A0A346E125_9FLAO</name>
<evidence type="ECO:0000313" key="9">
    <source>
        <dbReference type="Proteomes" id="UP000257017"/>
    </source>
</evidence>
<evidence type="ECO:0000256" key="6">
    <source>
        <dbReference type="ARBA" id="ARBA00035136"/>
    </source>
</evidence>
<evidence type="ECO:0000313" key="8">
    <source>
        <dbReference type="EMBL" id="AXN02680.1"/>
    </source>
</evidence>
<evidence type="ECO:0000256" key="3">
    <source>
        <dbReference type="ARBA" id="ARBA00022884"/>
    </source>
</evidence>
<dbReference type="Gene3D" id="1.20.58.110">
    <property type="entry name" value="Ribosomal protein S20"/>
    <property type="match status" value="1"/>
</dbReference>
<dbReference type="SUPFAM" id="SSF46992">
    <property type="entry name" value="Ribosomal protein S20"/>
    <property type="match status" value="1"/>
</dbReference>
<dbReference type="InterPro" id="IPR036510">
    <property type="entry name" value="Ribosomal_bS20_sf"/>
</dbReference>
<dbReference type="GO" id="GO:1990904">
    <property type="term" value="C:ribonucleoprotein complex"/>
    <property type="evidence" value="ECO:0007669"/>
    <property type="project" value="UniProtKB-KW"/>
</dbReference>
<comment type="function">
    <text evidence="1">Binds directly to 16S ribosomal RNA.</text>
</comment>
<keyword evidence="3" id="KW-0694">RNA-binding</keyword>
<keyword evidence="5" id="KW-0687">Ribonucleoprotein</keyword>
<protein>
    <recommendedName>
        <fullName evidence="6">Small ribosomal subunit protein bS20</fullName>
    </recommendedName>
    <alternativeName>
        <fullName evidence="7">30S ribosomal protein S20</fullName>
    </alternativeName>
</protein>
<dbReference type="NCBIfam" id="TIGR00029">
    <property type="entry name" value="S20"/>
    <property type="match status" value="1"/>
</dbReference>
<dbReference type="Pfam" id="PF01649">
    <property type="entry name" value="Ribosomal_S20p"/>
    <property type="match status" value="1"/>
</dbReference>
<evidence type="ECO:0000256" key="2">
    <source>
        <dbReference type="ARBA" id="ARBA00022730"/>
    </source>
</evidence>
<reference evidence="8 9" key="1">
    <citation type="submission" date="2018-03" db="EMBL/GenBank/DDBJ databases">
        <title>A parallel universe: an anciently diverged bacterial symbiosis in a Hawaiian planthopper (Hemiptera: Cixiidae) reveals rearranged nutritional responsibilities.</title>
        <authorList>
            <person name="Bennett G."/>
            <person name="Mao M."/>
        </authorList>
    </citation>
    <scope>NUCLEOTIDE SEQUENCE [LARGE SCALE GENOMIC DNA]</scope>
    <source>
        <strain evidence="8 9">OLIH</strain>
    </source>
</reference>
<dbReference type="Proteomes" id="UP000257017">
    <property type="component" value="Chromosome"/>
</dbReference>
<dbReference type="InterPro" id="IPR002583">
    <property type="entry name" value="Ribosomal_bS20"/>
</dbReference>
<dbReference type="GO" id="GO:0006412">
    <property type="term" value="P:translation"/>
    <property type="evidence" value="ECO:0007669"/>
    <property type="project" value="InterPro"/>
</dbReference>
<accession>A0A346E125</accession>
<dbReference type="GO" id="GO:0005840">
    <property type="term" value="C:ribosome"/>
    <property type="evidence" value="ECO:0007669"/>
    <property type="project" value="UniProtKB-KW"/>
</dbReference>
<evidence type="ECO:0000256" key="5">
    <source>
        <dbReference type="ARBA" id="ARBA00023274"/>
    </source>
</evidence>
<evidence type="ECO:0000256" key="4">
    <source>
        <dbReference type="ARBA" id="ARBA00022980"/>
    </source>
</evidence>
<organism evidence="8 9">
    <name type="scientific">Candidatus Karelsulcia muelleri</name>
    <dbReference type="NCBI Taxonomy" id="336810"/>
    <lineage>
        <taxon>Bacteria</taxon>
        <taxon>Pseudomonadati</taxon>
        <taxon>Bacteroidota</taxon>
        <taxon>Flavobacteriia</taxon>
        <taxon>Flavobacteriales</taxon>
        <taxon>Candidatus Karelsulcia</taxon>
    </lineage>
</organism>
<keyword evidence="4 8" id="KW-0689">Ribosomal protein</keyword>
<dbReference type="EMBL" id="CP028359">
    <property type="protein sequence ID" value="AXN02680.1"/>
    <property type="molecule type" value="Genomic_DNA"/>
</dbReference>
<gene>
    <name evidence="8" type="ORF">C9I73_145</name>
</gene>
<evidence type="ECO:0000256" key="1">
    <source>
        <dbReference type="ARBA" id="ARBA00003134"/>
    </source>
</evidence>
<dbReference type="AlphaFoldDB" id="A0A346E125"/>
<evidence type="ECO:0000256" key="7">
    <source>
        <dbReference type="ARBA" id="ARBA00035343"/>
    </source>
</evidence>
<proteinExistence type="predicted"/>
<keyword evidence="2" id="KW-0699">rRNA-binding</keyword>